<dbReference type="AlphaFoldDB" id="A0A348APT1"/>
<dbReference type="OrthoDB" id="104542at2"/>
<dbReference type="Proteomes" id="UP000276437">
    <property type="component" value="Chromosome"/>
</dbReference>
<reference evidence="1 2" key="1">
    <citation type="journal article" date="2018" name="Int. J. Syst. Evol. Microbiol.">
        <title>Methylomusa anaerophila gen. nov., sp. nov., an anaerobic methanol-utilizing bacterium isolated from a microbial fuel cell.</title>
        <authorList>
            <person name="Amano N."/>
            <person name="Yamamuro A."/>
            <person name="Miyahara M."/>
            <person name="Kouzuma A."/>
            <person name="Abe T."/>
            <person name="Watanabe K."/>
        </authorList>
    </citation>
    <scope>NUCLEOTIDE SEQUENCE [LARGE SCALE GENOMIC DNA]</scope>
    <source>
        <strain evidence="1 2">MMFC1</strain>
    </source>
</reference>
<dbReference type="KEGG" id="mana:MAMMFC1_03788"/>
<proteinExistence type="predicted"/>
<protein>
    <submittedName>
        <fullName evidence="1">Uncharacterized protein</fullName>
    </submittedName>
</protein>
<dbReference type="RefSeq" id="WP_126309956.1">
    <property type="nucleotide sequence ID" value="NZ_AP018449.1"/>
</dbReference>
<evidence type="ECO:0000313" key="1">
    <source>
        <dbReference type="EMBL" id="BBB93079.1"/>
    </source>
</evidence>
<sequence>MKKLDIPLLFRELVKQDQDENIVGAGLGHKYMRGKDTGENAVTVLVRKKVPRNELKRGSIISRKIGNLPTDVIEVGDIQLQNDRDDHNDRTKALRPAQPGVSIGHYKVSAGTFGAVVRDRSTGEILILSNNHVLANLTNGTDGRAIKGDPVLQPGLYDGGEKESSTIAYLHRFIPLYRDINRPNCKIAHMFESFLNAGIRYFQPHYRVQILRESEKLNRVDCAVAVPVHPDAINPEILELGLIKGVKEPQIGMKIKKSGRSTGITSSHVIATDVTFKVGISQHEYGIFTDQVLAGPMSMPGDSGSIILTDDNYAVGLLFAGSEQATMLNKIANVLDSLNIIF</sequence>
<dbReference type="EMBL" id="AP018449">
    <property type="protein sequence ID" value="BBB93079.1"/>
    <property type="molecule type" value="Genomic_DNA"/>
</dbReference>
<dbReference type="InterPro" id="IPR009003">
    <property type="entry name" value="Peptidase_S1_PA"/>
</dbReference>
<organism evidence="1 2">
    <name type="scientific">Methylomusa anaerophila</name>
    <dbReference type="NCBI Taxonomy" id="1930071"/>
    <lineage>
        <taxon>Bacteria</taxon>
        <taxon>Bacillati</taxon>
        <taxon>Bacillota</taxon>
        <taxon>Negativicutes</taxon>
        <taxon>Selenomonadales</taxon>
        <taxon>Sporomusaceae</taxon>
        <taxon>Methylomusa</taxon>
    </lineage>
</organism>
<dbReference type="Gene3D" id="2.40.10.10">
    <property type="entry name" value="Trypsin-like serine proteases"/>
    <property type="match status" value="1"/>
</dbReference>
<evidence type="ECO:0000313" key="2">
    <source>
        <dbReference type="Proteomes" id="UP000276437"/>
    </source>
</evidence>
<accession>A0A348APT1</accession>
<name>A0A348APT1_9FIRM</name>
<keyword evidence="2" id="KW-1185">Reference proteome</keyword>
<dbReference type="InterPro" id="IPR043504">
    <property type="entry name" value="Peptidase_S1_PA_chymotrypsin"/>
</dbReference>
<dbReference type="SUPFAM" id="SSF50494">
    <property type="entry name" value="Trypsin-like serine proteases"/>
    <property type="match status" value="1"/>
</dbReference>
<gene>
    <name evidence="1" type="ORF">MAMMFC1_03788</name>
</gene>